<reference evidence="2 3" key="1">
    <citation type="journal article" date="2016" name="Mol. Biol. Evol.">
        <title>Comparative Genomics of Early-Diverging Mushroom-Forming Fungi Provides Insights into the Origins of Lignocellulose Decay Capabilities.</title>
        <authorList>
            <person name="Nagy L.G."/>
            <person name="Riley R."/>
            <person name="Tritt A."/>
            <person name="Adam C."/>
            <person name="Daum C."/>
            <person name="Floudas D."/>
            <person name="Sun H."/>
            <person name="Yadav J.S."/>
            <person name="Pangilinan J."/>
            <person name="Larsson K.H."/>
            <person name="Matsuura K."/>
            <person name="Barry K."/>
            <person name="Labutti K."/>
            <person name="Kuo R."/>
            <person name="Ohm R.A."/>
            <person name="Bhattacharya S.S."/>
            <person name="Shirouzu T."/>
            <person name="Yoshinaga Y."/>
            <person name="Martin F.M."/>
            <person name="Grigoriev I.V."/>
            <person name="Hibbett D.S."/>
        </authorList>
    </citation>
    <scope>NUCLEOTIDE SEQUENCE [LARGE SCALE GENOMIC DNA]</scope>
    <source>
        <strain evidence="2 3">HHB12733</strain>
    </source>
</reference>
<dbReference type="InParanoid" id="A0A165CTV2"/>
<sequence>MDSNNGTSTPTVRKGWHQGHRKGSIALKSSLPSAVCLPRASFPTSFLPLGHRDMDRSRRATRTLSDGRFVNCGLMGPCRALRAAGQVKSQLCIGAAGKLWGSTSAFSSDDARSSDPPGWAGSTATLTARWRLSDISRSDSRASEPIPAQRARPAAPLSDTSVLPHAPNSYPAPRCSATPPTHPARYQHACLCARARVWGVPGRSAGFASEVLLRESLGGRVTQCCGVRQCNALAMRPLTMMWRFQACK</sequence>
<dbReference type="Proteomes" id="UP000076842">
    <property type="component" value="Unassembled WGS sequence"/>
</dbReference>
<proteinExistence type="predicted"/>
<feature type="region of interest" description="Disordered" evidence="1">
    <location>
        <begin position="1"/>
        <end position="20"/>
    </location>
</feature>
<evidence type="ECO:0000256" key="1">
    <source>
        <dbReference type="SAM" id="MobiDB-lite"/>
    </source>
</evidence>
<evidence type="ECO:0000313" key="2">
    <source>
        <dbReference type="EMBL" id="KZT51388.1"/>
    </source>
</evidence>
<accession>A0A165CTV2</accession>
<gene>
    <name evidence="2" type="ORF">CALCODRAFT_137052</name>
</gene>
<organism evidence="2 3">
    <name type="scientific">Calocera cornea HHB12733</name>
    <dbReference type="NCBI Taxonomy" id="1353952"/>
    <lineage>
        <taxon>Eukaryota</taxon>
        <taxon>Fungi</taxon>
        <taxon>Dikarya</taxon>
        <taxon>Basidiomycota</taxon>
        <taxon>Agaricomycotina</taxon>
        <taxon>Dacrymycetes</taxon>
        <taxon>Dacrymycetales</taxon>
        <taxon>Dacrymycetaceae</taxon>
        <taxon>Calocera</taxon>
    </lineage>
</organism>
<dbReference type="EMBL" id="KV424110">
    <property type="protein sequence ID" value="KZT51388.1"/>
    <property type="molecule type" value="Genomic_DNA"/>
</dbReference>
<keyword evidence="3" id="KW-1185">Reference proteome</keyword>
<evidence type="ECO:0000313" key="3">
    <source>
        <dbReference type="Proteomes" id="UP000076842"/>
    </source>
</evidence>
<dbReference type="AlphaFoldDB" id="A0A165CTV2"/>
<feature type="compositionally biased region" description="Low complexity" evidence="1">
    <location>
        <begin position="145"/>
        <end position="156"/>
    </location>
</feature>
<protein>
    <submittedName>
        <fullName evidence="2">Uncharacterized protein</fullName>
    </submittedName>
</protein>
<name>A0A165CTV2_9BASI</name>
<feature type="compositionally biased region" description="Polar residues" evidence="1">
    <location>
        <begin position="1"/>
        <end position="11"/>
    </location>
</feature>
<feature type="region of interest" description="Disordered" evidence="1">
    <location>
        <begin position="136"/>
        <end position="163"/>
    </location>
</feature>